<dbReference type="InterPro" id="IPR013243">
    <property type="entry name" value="SCA7_dom"/>
</dbReference>
<dbReference type="PANTHER" id="PTHR47805:SF1">
    <property type="entry name" value="SAGA-ASSOCIATED FACTOR 73"/>
    <property type="match status" value="1"/>
</dbReference>
<dbReference type="GO" id="GO:0006357">
    <property type="term" value="P:regulation of transcription by RNA polymerase II"/>
    <property type="evidence" value="ECO:0007669"/>
    <property type="project" value="TreeGrafter"/>
</dbReference>
<dbReference type="GO" id="GO:0031048">
    <property type="term" value="P:regulatory ncRNA-mediated heterochromatin formation"/>
    <property type="evidence" value="ECO:0007669"/>
    <property type="project" value="TreeGrafter"/>
</dbReference>
<feature type="compositionally biased region" description="Polar residues" evidence="1">
    <location>
        <begin position="205"/>
        <end position="220"/>
    </location>
</feature>
<dbReference type="InterPro" id="IPR037804">
    <property type="entry name" value="SGF73"/>
</dbReference>
<feature type="compositionally biased region" description="Low complexity" evidence="1">
    <location>
        <begin position="230"/>
        <end position="256"/>
    </location>
</feature>
<sequence>MSNNIITGIKHDIIEKYHLNSLKKHNYKMLLTNNEGITRISNNSDQSRNLFSDNSKLLLDSTVTNDYYRICNQCGKPILLSVMMEHLNNHCEETLSSPSFSSSTTTESGNNEEIIGIKRRLSTSDIDDDDNDTNSRDYDENNNHHKRSRAMTSKKRPPPSIKDDDEEEEEDNAKNNKKENGDDEDEDVDEGDDDEEDADIDTDTRLSSKTTWGTSNTGTPIPSDLKKAGNTSDDSNDSTSSLKKNSNSDSNNITSKPIKKNTKVKKERRIKQRNPTEKHLIDFDKQCGVELPEGGYCARSLTCKSHSMGSKRSVEGRSKPFDELLADYHREHQTKIGAANERRAKQQELQRLQRQMIKEQKEQKRLLQKTQNQAKRANSNPKQSRSGSKSNNERYNSINGSNKNNVSVSNGNNNNNNSRTSQNGSTSKQISSNGNITNDQTSMITSEEETTHVLNGISRSFPLPLESTVLSTTRFRTKYFRMREMFASSFNVKSNYTSPGYGAIHSRVGCLDIDRTTDYKFRIRTPQLQLQNNIMNNNGNNINNNIQFNGSNIVNGNINVSNLTPKQLQKLQLQQQKLLQLQRQRMLLQQSRAQQQQQSSPVATSNQANSFTPQDIQVRQQTLRKQQLQHQKFEATSSLLPNKSIQSPKGFSNVGIQVTSSGTPVNLPATINSPINTNLQTNSPVNIGNSPSNKDNTENGSAGNGI</sequence>
<dbReference type="InterPro" id="IPR041251">
    <property type="entry name" value="Znf_C2H2_13"/>
</dbReference>
<dbReference type="Proteomes" id="UP001306508">
    <property type="component" value="Unassembled WGS sequence"/>
</dbReference>
<feature type="region of interest" description="Disordered" evidence="1">
    <location>
        <begin position="591"/>
        <end position="611"/>
    </location>
</feature>
<feature type="compositionally biased region" description="Polar residues" evidence="1">
    <location>
        <begin position="601"/>
        <end position="611"/>
    </location>
</feature>
<feature type="compositionally biased region" description="Acidic residues" evidence="1">
    <location>
        <begin position="181"/>
        <end position="201"/>
    </location>
</feature>
<dbReference type="GO" id="GO:1904802">
    <property type="term" value="P:RITS complex assembly"/>
    <property type="evidence" value="ECO:0007669"/>
    <property type="project" value="TreeGrafter"/>
</dbReference>
<organism evidence="3 4">
    <name type="scientific">Arxiozyma heterogenica</name>
    <dbReference type="NCBI Taxonomy" id="278026"/>
    <lineage>
        <taxon>Eukaryota</taxon>
        <taxon>Fungi</taxon>
        <taxon>Dikarya</taxon>
        <taxon>Ascomycota</taxon>
        <taxon>Saccharomycotina</taxon>
        <taxon>Saccharomycetes</taxon>
        <taxon>Saccharomycetales</taxon>
        <taxon>Saccharomycetaceae</taxon>
        <taxon>Arxiozyma</taxon>
    </lineage>
</organism>
<evidence type="ECO:0000313" key="3">
    <source>
        <dbReference type="EMBL" id="KAK5780706.1"/>
    </source>
</evidence>
<feature type="region of interest" description="Disordered" evidence="1">
    <location>
        <begin position="671"/>
        <end position="706"/>
    </location>
</feature>
<keyword evidence="4" id="KW-1185">Reference proteome</keyword>
<feature type="region of interest" description="Disordered" evidence="1">
    <location>
        <begin position="93"/>
        <end position="277"/>
    </location>
</feature>
<feature type="domain" description="SCA7" evidence="2">
    <location>
        <begin position="274"/>
        <end position="340"/>
    </location>
</feature>
<feature type="compositionally biased region" description="Low complexity" evidence="1">
    <location>
        <begin position="591"/>
        <end position="600"/>
    </location>
</feature>
<feature type="compositionally biased region" description="Polar residues" evidence="1">
    <location>
        <begin position="372"/>
        <end position="395"/>
    </location>
</feature>
<protein>
    <recommendedName>
        <fullName evidence="2">SCA7 domain-containing protein</fullName>
    </recommendedName>
</protein>
<dbReference type="AlphaFoldDB" id="A0AAN7ZY92"/>
<gene>
    <name evidence="3" type="ORF">RI543_001828</name>
</gene>
<evidence type="ECO:0000256" key="1">
    <source>
        <dbReference type="SAM" id="MobiDB-lite"/>
    </source>
</evidence>
<dbReference type="Pfam" id="PF18508">
    <property type="entry name" value="zf_C2H2_13"/>
    <property type="match status" value="1"/>
</dbReference>
<name>A0AAN7ZY92_9SACH</name>
<reference evidence="4" key="1">
    <citation type="submission" date="2023-07" db="EMBL/GenBank/DDBJ databases">
        <title>A draft genome of Kazachstania heterogenica Y-27499.</title>
        <authorList>
            <person name="Donic C."/>
            <person name="Kralova J.S."/>
            <person name="Fidel L."/>
            <person name="Ben-Dor S."/>
            <person name="Jung S."/>
        </authorList>
    </citation>
    <scope>NUCLEOTIDE SEQUENCE [LARGE SCALE GENOMIC DNA]</scope>
    <source>
        <strain evidence="4">Y27499</strain>
    </source>
</reference>
<feature type="compositionally biased region" description="Polar residues" evidence="1">
    <location>
        <begin position="428"/>
        <end position="439"/>
    </location>
</feature>
<feature type="compositionally biased region" description="Basic and acidic residues" evidence="1">
    <location>
        <begin position="133"/>
        <end position="143"/>
    </location>
</feature>
<evidence type="ECO:0000259" key="2">
    <source>
        <dbReference type="PROSITE" id="PS51505"/>
    </source>
</evidence>
<feature type="compositionally biased region" description="Low complexity" evidence="1">
    <location>
        <begin position="396"/>
        <end position="427"/>
    </location>
</feature>
<feature type="compositionally biased region" description="Low complexity" evidence="1">
    <location>
        <begin position="94"/>
        <end position="108"/>
    </location>
</feature>
<comment type="caution">
    <text evidence="3">The sequence shown here is derived from an EMBL/GenBank/DDBJ whole genome shotgun (WGS) entry which is preliminary data.</text>
</comment>
<dbReference type="EMBL" id="JAWIZZ010000040">
    <property type="protein sequence ID" value="KAK5780706.1"/>
    <property type="molecule type" value="Genomic_DNA"/>
</dbReference>
<dbReference type="Gene3D" id="3.30.160.60">
    <property type="entry name" value="Classic Zinc Finger"/>
    <property type="match status" value="1"/>
</dbReference>
<dbReference type="PROSITE" id="PS51505">
    <property type="entry name" value="SCA7"/>
    <property type="match status" value="1"/>
</dbReference>
<proteinExistence type="predicted"/>
<dbReference type="Gene3D" id="6.10.140.670">
    <property type="match status" value="1"/>
</dbReference>
<feature type="compositionally biased region" description="Basic residues" evidence="1">
    <location>
        <begin position="257"/>
        <end position="272"/>
    </location>
</feature>
<feature type="region of interest" description="Disordered" evidence="1">
    <location>
        <begin position="360"/>
        <end position="439"/>
    </location>
</feature>
<dbReference type="PANTHER" id="PTHR47805">
    <property type="entry name" value="SAGA-ASSOCIATED FACTOR 73"/>
    <property type="match status" value="1"/>
</dbReference>
<dbReference type="GO" id="GO:0000124">
    <property type="term" value="C:SAGA complex"/>
    <property type="evidence" value="ECO:0007669"/>
    <property type="project" value="InterPro"/>
</dbReference>
<accession>A0AAN7ZY92</accession>
<dbReference type="Pfam" id="PF08313">
    <property type="entry name" value="SCA7"/>
    <property type="match status" value="1"/>
</dbReference>
<evidence type="ECO:0000313" key="4">
    <source>
        <dbReference type="Proteomes" id="UP001306508"/>
    </source>
</evidence>
<feature type="compositionally biased region" description="Basic residues" evidence="1">
    <location>
        <begin position="144"/>
        <end position="157"/>
    </location>
</feature>